<dbReference type="EMBL" id="KX184715">
    <property type="protein sequence ID" value="AOZ57156.1"/>
    <property type="molecule type" value="Genomic_RNA"/>
</dbReference>
<evidence type="ECO:0000256" key="1">
    <source>
        <dbReference type="SAM" id="Phobius"/>
    </source>
</evidence>
<sequence>MNPTTISQVLLVSIGLALSSEQQTWNHTNLGPRIGDDLYWPPFLTWNKDRFYCSICYNDSGTVKFPNFNNNVPSRKWINLTYSTDGRVTYLGHHALINWRVNATHIDTYVNGSDFVWKEINQSAVLEYMPAGPYPFSVPRIYLKNTTAFNFIGKLWLFGANYLSAGSLRGANGHYLPSTSYGINASAAVYEDHFAAVNITYNLNRFKTCESTVSTPTVAEISCPTCPTFSTSLKTLLTAVTCPACTQSTCQENQQTCPETPVTKCPECGSCNITIPQPKIIKHETTEMQIVRSGEDCTDMRVFAISSTVFAVVLIAIMANYMCCRSKPKSKQQIY</sequence>
<protein>
    <submittedName>
        <fullName evidence="2">Putative accessory protein</fullName>
    </submittedName>
</protein>
<proteinExistence type="predicted"/>
<organism evidence="2 3">
    <name type="scientific">Shingleback nidovirus 1</name>
    <dbReference type="NCBI Taxonomy" id="1912590"/>
    <lineage>
        <taxon>Viruses</taxon>
        <taxon>Riboviria</taxon>
        <taxon>Orthornavirae</taxon>
        <taxon>Pisuviricota</taxon>
        <taxon>Pisoniviricetes</taxon>
        <taxon>Nidovirales</taxon>
        <taxon>Tornidovirineae</taxon>
        <taxon>Tobaniviridae</taxon>
        <taxon>Serpentovirinae</taxon>
        <taxon>Pregotovirus</taxon>
        <taxon>Tilitovirus</taxon>
        <taxon>Pregotovirus tiliquae</taxon>
    </lineage>
</organism>
<evidence type="ECO:0000313" key="2">
    <source>
        <dbReference type="EMBL" id="AOZ57156.1"/>
    </source>
</evidence>
<name>A0A1I9RYW1_9NIDO</name>
<dbReference type="KEGG" id="vg:40526478"/>
<dbReference type="Proteomes" id="UP000271381">
    <property type="component" value="Segment"/>
</dbReference>
<feature type="transmembrane region" description="Helical" evidence="1">
    <location>
        <begin position="302"/>
        <end position="323"/>
    </location>
</feature>
<reference evidence="2 3" key="1">
    <citation type="journal article" date="2016" name="PLoS ONE">
        <title>Discovery and Partial Genomic Characterisation of a Novel Nidovirus Associated with Respiratory Disease in Wild Shingleback Lizards (Tiliqua rugosa).</title>
        <authorList>
            <person name="O'Dea M.A."/>
            <person name="Jackson B."/>
            <person name="Jackson C."/>
            <person name="Xavier P."/>
            <person name="Warren K."/>
        </authorList>
    </citation>
    <scope>NUCLEOTIDE SEQUENCE [LARGE SCALE GENOMIC DNA]</scope>
</reference>
<dbReference type="GeneID" id="40526478"/>
<keyword evidence="1" id="KW-1133">Transmembrane helix</keyword>
<keyword evidence="1" id="KW-0812">Transmembrane</keyword>
<evidence type="ECO:0000313" key="3">
    <source>
        <dbReference type="Proteomes" id="UP000271381"/>
    </source>
</evidence>
<keyword evidence="1" id="KW-0472">Membrane</keyword>
<keyword evidence="3" id="KW-1185">Reference proteome</keyword>
<accession>A0A1I9RYW1</accession>
<dbReference type="RefSeq" id="YP_009666262.1">
    <property type="nucleotide sequence ID" value="NC_043474.1"/>
</dbReference>